<feature type="region of interest" description="Disordered" evidence="1">
    <location>
        <begin position="474"/>
        <end position="494"/>
    </location>
</feature>
<comment type="caution">
    <text evidence="3">The sequence shown here is derived from an EMBL/GenBank/DDBJ whole genome shotgun (WGS) entry which is preliminary data.</text>
</comment>
<evidence type="ECO:0000256" key="2">
    <source>
        <dbReference type="SAM" id="Phobius"/>
    </source>
</evidence>
<dbReference type="EMBL" id="BAAALD010000049">
    <property type="protein sequence ID" value="GAA1099111.1"/>
    <property type="molecule type" value="Genomic_DNA"/>
</dbReference>
<feature type="compositionally biased region" description="Gly residues" evidence="1">
    <location>
        <begin position="485"/>
        <end position="494"/>
    </location>
</feature>
<accession>A0ABN1TSU3</accession>
<feature type="compositionally biased region" description="Low complexity" evidence="1">
    <location>
        <begin position="474"/>
        <end position="484"/>
    </location>
</feature>
<keyword evidence="4" id="KW-1185">Reference proteome</keyword>
<keyword evidence="2" id="KW-0472">Membrane</keyword>
<organism evidence="3 4">
    <name type="scientific">Kitasatospora arboriphila</name>
    <dbReference type="NCBI Taxonomy" id="258052"/>
    <lineage>
        <taxon>Bacteria</taxon>
        <taxon>Bacillati</taxon>
        <taxon>Actinomycetota</taxon>
        <taxon>Actinomycetes</taxon>
        <taxon>Kitasatosporales</taxon>
        <taxon>Streptomycetaceae</taxon>
        <taxon>Kitasatospora</taxon>
    </lineage>
</organism>
<proteinExistence type="predicted"/>
<evidence type="ECO:0000256" key="1">
    <source>
        <dbReference type="SAM" id="MobiDB-lite"/>
    </source>
</evidence>
<keyword evidence="2" id="KW-0812">Transmembrane</keyword>
<gene>
    <name evidence="3" type="ORF">GCM10009663_47380</name>
</gene>
<dbReference type="InterPro" id="IPR011249">
    <property type="entry name" value="Metalloenz_LuxS/M16"/>
</dbReference>
<evidence type="ECO:0008006" key="5">
    <source>
        <dbReference type="Google" id="ProtNLM"/>
    </source>
</evidence>
<name>A0ABN1TSU3_9ACTN</name>
<protein>
    <recommendedName>
        <fullName evidence="5">Insulinase family protein</fullName>
    </recommendedName>
</protein>
<dbReference type="SUPFAM" id="SSF63411">
    <property type="entry name" value="LuxS/MPP-like metallohydrolase"/>
    <property type="match status" value="2"/>
</dbReference>
<dbReference type="Gene3D" id="3.30.830.10">
    <property type="entry name" value="Metalloenzyme, LuxS/M16 peptidase-like"/>
    <property type="match status" value="2"/>
</dbReference>
<reference evidence="3 4" key="1">
    <citation type="journal article" date="2019" name="Int. J. Syst. Evol. Microbiol.">
        <title>The Global Catalogue of Microorganisms (GCM) 10K type strain sequencing project: providing services to taxonomists for standard genome sequencing and annotation.</title>
        <authorList>
            <consortium name="The Broad Institute Genomics Platform"/>
            <consortium name="The Broad Institute Genome Sequencing Center for Infectious Disease"/>
            <person name="Wu L."/>
            <person name="Ma J."/>
        </authorList>
    </citation>
    <scope>NUCLEOTIDE SEQUENCE [LARGE SCALE GENOMIC DNA]</scope>
    <source>
        <strain evidence="3 4">JCM 13002</strain>
    </source>
</reference>
<keyword evidence="2" id="KW-1133">Transmembrane helix</keyword>
<evidence type="ECO:0000313" key="4">
    <source>
        <dbReference type="Proteomes" id="UP001499987"/>
    </source>
</evidence>
<feature type="transmembrane region" description="Helical" evidence="2">
    <location>
        <begin position="506"/>
        <end position="527"/>
    </location>
</feature>
<dbReference type="Proteomes" id="UP001499987">
    <property type="component" value="Unassembled WGS sequence"/>
</dbReference>
<sequence length="567" mass="59806">MIHRFEVDGVPALHAPRPGRTTAGLVFRVGSADETLARAGITHLVEHLALHRSGVQVHRFNGATGQLHTHFLLEGDDQEIRSFLQSVCESLTALPMDRLETEKAILRTEEAGRGTGAAEATGLWRYGAQGHGLVSYPEWGVPGLDPQTVQHWADTWFTRENAVLWVAGERVPDGLRLPLRPGRRMPAPQPTSALPETPAYFAAGQGQVLFDTVLPRTAAADLYTACLDRELFQDLRQDGGLSYTAGADHAHRGDGVLTVTALADALPEQQDAVLGGFVDVLARLAVAGVDPDTLDALRRRADAAHTAPDTDAARLPGCAADLLLNLPVRSLDEIRAELAAVTAEDVRTVAQQALGNGLLRVPAGRRADWAGYQAAPLHSVAAVEGNRHRSREAGGPDLVIGRAGVSLVREGEAATVRYDACAAYLAWPDGGRRLIGTDGICVEVEPGCFAVDAHTLAGIDAAVPYHAYVRMPPRTAPARPSRSGPAGGSGAGAGAGAAVRSSPAQLAVNMVLTLVAGLFLLFALGGALGADDESRGDPVYWGVLVVAAGIAAALLRSVWRRSRPRRA</sequence>
<evidence type="ECO:0000313" key="3">
    <source>
        <dbReference type="EMBL" id="GAA1099111.1"/>
    </source>
</evidence>
<feature type="transmembrane region" description="Helical" evidence="2">
    <location>
        <begin position="539"/>
        <end position="559"/>
    </location>
</feature>
<dbReference type="RefSeq" id="WP_344625670.1">
    <property type="nucleotide sequence ID" value="NZ_BAAALD010000049.1"/>
</dbReference>